<protein>
    <submittedName>
        <fullName evidence="2">Uncharacterized protein</fullName>
    </submittedName>
</protein>
<organism evidence="2 3">
    <name type="scientific">Araneus ventricosus</name>
    <name type="common">Orbweaver spider</name>
    <name type="synonym">Epeira ventricosa</name>
    <dbReference type="NCBI Taxonomy" id="182803"/>
    <lineage>
        <taxon>Eukaryota</taxon>
        <taxon>Metazoa</taxon>
        <taxon>Ecdysozoa</taxon>
        <taxon>Arthropoda</taxon>
        <taxon>Chelicerata</taxon>
        <taxon>Arachnida</taxon>
        <taxon>Araneae</taxon>
        <taxon>Araneomorphae</taxon>
        <taxon>Entelegynae</taxon>
        <taxon>Araneoidea</taxon>
        <taxon>Araneidae</taxon>
        <taxon>Araneus</taxon>
    </lineage>
</organism>
<feature type="region of interest" description="Disordered" evidence="1">
    <location>
        <begin position="1"/>
        <end position="176"/>
    </location>
</feature>
<comment type="caution">
    <text evidence="2">The sequence shown here is derived from an EMBL/GenBank/DDBJ whole genome shotgun (WGS) entry which is preliminary data.</text>
</comment>
<gene>
    <name evidence="2" type="ORF">AVEN_152638_1</name>
</gene>
<feature type="compositionally biased region" description="Basic and acidic residues" evidence="1">
    <location>
        <begin position="100"/>
        <end position="111"/>
    </location>
</feature>
<feature type="compositionally biased region" description="Basic and acidic residues" evidence="1">
    <location>
        <begin position="123"/>
        <end position="133"/>
    </location>
</feature>
<reference evidence="2 3" key="1">
    <citation type="journal article" date="2019" name="Sci. Rep.">
        <title>Orb-weaving spider Araneus ventricosus genome elucidates the spidroin gene catalogue.</title>
        <authorList>
            <person name="Kono N."/>
            <person name="Nakamura H."/>
            <person name="Ohtoshi R."/>
            <person name="Moran D.A.P."/>
            <person name="Shinohara A."/>
            <person name="Yoshida Y."/>
            <person name="Fujiwara M."/>
            <person name="Mori M."/>
            <person name="Tomita M."/>
            <person name="Arakawa K."/>
        </authorList>
    </citation>
    <scope>NUCLEOTIDE SEQUENCE [LARGE SCALE GENOMIC DNA]</scope>
</reference>
<evidence type="ECO:0000313" key="2">
    <source>
        <dbReference type="EMBL" id="GBN37468.1"/>
    </source>
</evidence>
<feature type="compositionally biased region" description="Polar residues" evidence="1">
    <location>
        <begin position="1"/>
        <end position="12"/>
    </location>
</feature>
<proteinExistence type="predicted"/>
<evidence type="ECO:0000256" key="1">
    <source>
        <dbReference type="SAM" id="MobiDB-lite"/>
    </source>
</evidence>
<dbReference type="AlphaFoldDB" id="A0A4Y2NDF8"/>
<feature type="compositionally biased region" description="Basic and acidic residues" evidence="1">
    <location>
        <begin position="151"/>
        <end position="160"/>
    </location>
</feature>
<evidence type="ECO:0000313" key="3">
    <source>
        <dbReference type="Proteomes" id="UP000499080"/>
    </source>
</evidence>
<dbReference type="EMBL" id="BGPR01009023">
    <property type="protein sequence ID" value="GBN37468.1"/>
    <property type="molecule type" value="Genomic_DNA"/>
</dbReference>
<accession>A0A4Y2NDF8</accession>
<name>A0A4Y2NDF8_ARAVE</name>
<keyword evidence="3" id="KW-1185">Reference proteome</keyword>
<dbReference type="OrthoDB" id="10686836at2759"/>
<dbReference type="Proteomes" id="UP000499080">
    <property type="component" value="Unassembled WGS sequence"/>
</dbReference>
<sequence length="273" mass="30365">MELQLYETNVTKGGNPEEEEPRRQPHRSQSISFKGGNPAEGEPRRHSQGTYSKSFDGGNPAEREPRRQSQGTYSISFDGGNPTEKGPRRLKNRTHSISFKGEDLVEKKLPDQSDSYRLSFGDEGPKEGESRRHLDGHKRMILKGGDAEEGESGRQTDRRLSLSFNGGDPVEGELRRQSALPHSVILEGGDIFKLQRGQQPEGKSLVDLQGNLGEGESISQRHRQQIPVSYSSTNAHPHGKLQDVIYSDSKRVFDDLARSAQHVKSLVGDILTK</sequence>